<keyword evidence="3" id="KW-1185">Reference proteome</keyword>
<evidence type="ECO:0000313" key="3">
    <source>
        <dbReference type="Proteomes" id="UP000608345"/>
    </source>
</evidence>
<proteinExistence type="predicted"/>
<reference evidence="2" key="1">
    <citation type="journal article" date="2014" name="Int. J. Syst. Evol. Microbiol.">
        <title>Complete genome sequence of Corynebacterium casei LMG S-19264T (=DSM 44701T), isolated from a smear-ripened cheese.</title>
        <authorList>
            <consortium name="US DOE Joint Genome Institute (JGI-PGF)"/>
            <person name="Walter F."/>
            <person name="Albersmeier A."/>
            <person name="Kalinowski J."/>
            <person name="Ruckert C."/>
        </authorList>
    </citation>
    <scope>NUCLEOTIDE SEQUENCE</scope>
    <source>
        <strain evidence="2">KCTC 23732</strain>
    </source>
</reference>
<dbReference type="Pfam" id="PF13470">
    <property type="entry name" value="PIN_3"/>
    <property type="match status" value="1"/>
</dbReference>
<comment type="caution">
    <text evidence="2">The sequence shown here is derived from an EMBL/GenBank/DDBJ whole genome shotgun (WGS) entry which is preliminary data.</text>
</comment>
<feature type="domain" description="PIN" evidence="1">
    <location>
        <begin position="13"/>
        <end position="124"/>
    </location>
</feature>
<dbReference type="AlphaFoldDB" id="A0A918JHA8"/>
<sequence length="206" mass="24150">MSASLPTRFPHHIVIDTCVLMSNVLRHLLFRMAQSGHFHPIWAEYIGVEWRRNASRIWNVAPELLEAEWLKMQEQFPLANMGDVAAYEAGLKRSDQKDWHVIAAARAAQQKHPDSTICILTRNIKDFHRAEIRNLGLYLYDPDQFLVMCWERHQAQMQTLFELIPTDALKIGRQAEPLETVLRRERLFRLNKLVLQQQELQFDPAL</sequence>
<dbReference type="EMBL" id="BMYS01000001">
    <property type="protein sequence ID" value="GGW76005.1"/>
    <property type="molecule type" value="Genomic_DNA"/>
</dbReference>
<gene>
    <name evidence="2" type="ORF">GCM10011450_01880</name>
</gene>
<protein>
    <submittedName>
        <fullName evidence="2">PIN domain-containing protein</fullName>
    </submittedName>
</protein>
<name>A0A918JHA8_9BURK</name>
<dbReference type="Proteomes" id="UP000608345">
    <property type="component" value="Unassembled WGS sequence"/>
</dbReference>
<dbReference type="RefSeq" id="WP_189383562.1">
    <property type="nucleotide sequence ID" value="NZ_BAABFY010000002.1"/>
</dbReference>
<accession>A0A918JHA8</accession>
<organism evidence="2 3">
    <name type="scientific">Advenella faeciporci</name>
    <dbReference type="NCBI Taxonomy" id="797535"/>
    <lineage>
        <taxon>Bacteria</taxon>
        <taxon>Pseudomonadati</taxon>
        <taxon>Pseudomonadota</taxon>
        <taxon>Betaproteobacteria</taxon>
        <taxon>Burkholderiales</taxon>
        <taxon>Alcaligenaceae</taxon>
    </lineage>
</organism>
<evidence type="ECO:0000313" key="2">
    <source>
        <dbReference type="EMBL" id="GGW76005.1"/>
    </source>
</evidence>
<dbReference type="InterPro" id="IPR002716">
    <property type="entry name" value="PIN_dom"/>
</dbReference>
<reference evidence="2" key="2">
    <citation type="submission" date="2020-09" db="EMBL/GenBank/DDBJ databases">
        <authorList>
            <person name="Sun Q."/>
            <person name="Kim S."/>
        </authorList>
    </citation>
    <scope>NUCLEOTIDE SEQUENCE</scope>
    <source>
        <strain evidence="2">KCTC 23732</strain>
    </source>
</reference>
<evidence type="ECO:0000259" key="1">
    <source>
        <dbReference type="Pfam" id="PF13470"/>
    </source>
</evidence>